<keyword evidence="2" id="KW-1185">Reference proteome</keyword>
<reference evidence="1" key="1">
    <citation type="submission" date="2020-08" db="EMBL/GenBank/DDBJ databases">
        <title>Ramlibacter sp. GTP1 16S ribosomal RNA gene genome sequencing and assembly.</title>
        <authorList>
            <person name="Kang M."/>
        </authorList>
    </citation>
    <scope>NUCLEOTIDE SEQUENCE</scope>
    <source>
        <strain evidence="1">GTP1</strain>
    </source>
</reference>
<dbReference type="RefSeq" id="WP_187084997.1">
    <property type="nucleotide sequence ID" value="NZ_JACORU010000017.1"/>
</dbReference>
<name>A0A923S5T1_9BURK</name>
<comment type="caution">
    <text evidence="1">The sequence shown here is derived from an EMBL/GenBank/DDBJ whole genome shotgun (WGS) entry which is preliminary data.</text>
</comment>
<proteinExistence type="predicted"/>
<dbReference type="EMBL" id="JACORU010000017">
    <property type="protein sequence ID" value="MBC5768338.1"/>
    <property type="molecule type" value="Genomic_DNA"/>
</dbReference>
<dbReference type="Proteomes" id="UP000596827">
    <property type="component" value="Unassembled WGS sequence"/>
</dbReference>
<protein>
    <recommendedName>
        <fullName evidence="3">HNH endonuclease</fullName>
    </recommendedName>
</protein>
<dbReference type="Gene3D" id="1.10.30.50">
    <property type="match status" value="1"/>
</dbReference>
<evidence type="ECO:0008006" key="3">
    <source>
        <dbReference type="Google" id="ProtNLM"/>
    </source>
</evidence>
<evidence type="ECO:0000313" key="1">
    <source>
        <dbReference type="EMBL" id="MBC5768338.1"/>
    </source>
</evidence>
<sequence length="156" mass="17867">MSKPQTTRTTWAPLRCMPVFVRDRFTDRYSGTPLVFPGALRLLSLLMPTEFPFHPNWRQSETHPAYWELSPTIDHVVPLARGGTDDESNVVTTSMLRNAAKSNWTLQELGWSVLPVPAESGWDGLLPWFMEAYEQFEVAREHLGTREWHRVAKSAA</sequence>
<organism evidence="1 2">
    <name type="scientific">Ramlibacter albus</name>
    <dbReference type="NCBI Taxonomy" id="2079448"/>
    <lineage>
        <taxon>Bacteria</taxon>
        <taxon>Pseudomonadati</taxon>
        <taxon>Pseudomonadota</taxon>
        <taxon>Betaproteobacteria</taxon>
        <taxon>Burkholderiales</taxon>
        <taxon>Comamonadaceae</taxon>
        <taxon>Ramlibacter</taxon>
    </lineage>
</organism>
<accession>A0A923S5T1</accession>
<gene>
    <name evidence="1" type="ORF">H8R02_28015</name>
</gene>
<evidence type="ECO:0000313" key="2">
    <source>
        <dbReference type="Proteomes" id="UP000596827"/>
    </source>
</evidence>
<dbReference type="AlphaFoldDB" id="A0A923S5T1"/>